<feature type="region of interest" description="Disordered" evidence="15">
    <location>
        <begin position="777"/>
        <end position="991"/>
    </location>
</feature>
<dbReference type="InterPro" id="IPR019786">
    <property type="entry name" value="Zinc_finger_PHD-type_CS"/>
</dbReference>
<evidence type="ECO:0000256" key="13">
    <source>
        <dbReference type="PROSITE-ProRule" id="PRU00035"/>
    </source>
</evidence>
<evidence type="ECO:0000256" key="2">
    <source>
        <dbReference type="ARBA" id="ARBA00007444"/>
    </source>
</evidence>
<feature type="compositionally biased region" description="Acidic residues" evidence="15">
    <location>
        <begin position="303"/>
        <end position="312"/>
    </location>
</feature>
<feature type="compositionally biased region" description="Basic and acidic residues" evidence="15">
    <location>
        <begin position="229"/>
        <end position="241"/>
    </location>
</feature>
<dbReference type="InterPro" id="IPR001965">
    <property type="entry name" value="Znf_PHD"/>
</dbReference>
<dbReference type="CDD" id="cd15627">
    <property type="entry name" value="PHD_BAZ1A"/>
    <property type="match status" value="1"/>
</dbReference>
<dbReference type="GO" id="GO:0008270">
    <property type="term" value="F:zinc ion binding"/>
    <property type="evidence" value="ECO:0007669"/>
    <property type="project" value="UniProtKB-KW"/>
</dbReference>
<evidence type="ECO:0000256" key="4">
    <source>
        <dbReference type="ARBA" id="ARBA00022723"/>
    </source>
</evidence>
<keyword evidence="3" id="KW-0597">Phosphoprotein</keyword>
<feature type="compositionally biased region" description="Basic and acidic residues" evidence="15">
    <location>
        <begin position="248"/>
        <end position="273"/>
    </location>
</feature>
<dbReference type="SUPFAM" id="SSF47370">
    <property type="entry name" value="Bromodomain"/>
    <property type="match status" value="1"/>
</dbReference>
<dbReference type="PANTHER" id="PTHR46510:SF1">
    <property type="entry name" value="BROMODOMAIN ADJACENT TO ZINC FINGER DOMAIN PROTEIN 1A"/>
    <property type="match status" value="1"/>
</dbReference>
<feature type="region of interest" description="Disordered" evidence="15">
    <location>
        <begin position="1"/>
        <end position="22"/>
    </location>
</feature>
<dbReference type="PROSITE" id="PS50016">
    <property type="entry name" value="ZF_PHD_2"/>
    <property type="match status" value="1"/>
</dbReference>
<feature type="compositionally biased region" description="Acidic residues" evidence="15">
    <location>
        <begin position="279"/>
        <end position="289"/>
    </location>
</feature>
<evidence type="ECO:0000313" key="20">
    <source>
        <dbReference type="RGD" id="1306199"/>
    </source>
</evidence>
<comment type="subcellular location">
    <subcellularLocation>
        <location evidence="1">Nucleus</location>
    </subcellularLocation>
</comment>
<dbReference type="GO" id="GO:0006338">
    <property type="term" value="P:chromatin remodeling"/>
    <property type="evidence" value="ECO:0007669"/>
    <property type="project" value="InterPro"/>
</dbReference>
<dbReference type="Gene3D" id="3.30.40.10">
    <property type="entry name" value="Zinc/RING finger domain, C3HC4 (zinc finger)"/>
    <property type="match status" value="1"/>
</dbReference>
<dbReference type="SUPFAM" id="SSF57903">
    <property type="entry name" value="FYVE/PHD zinc finger"/>
    <property type="match status" value="1"/>
</dbReference>
<dbReference type="InterPro" id="IPR011011">
    <property type="entry name" value="Znf_FYVE_PHD"/>
</dbReference>
<keyword evidence="11" id="KW-0539">Nucleus</keyword>
<feature type="compositionally biased region" description="Low complexity" evidence="15">
    <location>
        <begin position="838"/>
        <end position="847"/>
    </location>
</feature>
<dbReference type="Pfam" id="PF15612">
    <property type="entry name" value="WHIM1"/>
    <property type="match status" value="1"/>
</dbReference>
<keyword evidence="6" id="KW-0862">Zinc</keyword>
<feature type="region of interest" description="Disordered" evidence="15">
    <location>
        <begin position="519"/>
        <end position="543"/>
    </location>
</feature>
<dbReference type="FunFam" id="3.30.40.10:FF:000300">
    <property type="entry name" value="Bromodomain adjacent to zinc finger domain protein 1A"/>
    <property type="match status" value="1"/>
</dbReference>
<evidence type="ECO:0000256" key="14">
    <source>
        <dbReference type="PROSITE-ProRule" id="PRU00146"/>
    </source>
</evidence>
<keyword evidence="5 14" id="KW-0863">Zinc-finger</keyword>
<dbReference type="PROSITE" id="PS01359">
    <property type="entry name" value="ZF_PHD_1"/>
    <property type="match status" value="1"/>
</dbReference>
<dbReference type="Proteomes" id="UP000234681">
    <property type="component" value="Chromosome 6"/>
</dbReference>
<feature type="compositionally biased region" description="Basic residues" evidence="15">
    <location>
        <begin position="823"/>
        <end position="837"/>
    </location>
</feature>
<evidence type="ECO:0000256" key="6">
    <source>
        <dbReference type="ARBA" id="ARBA00022833"/>
    </source>
</evidence>
<dbReference type="EMBL" id="CH473947">
    <property type="protein sequence ID" value="EDM03418.1"/>
    <property type="molecule type" value="Genomic_DNA"/>
</dbReference>
<sequence>MESLKLSPANRRRGRPPKRISFGQEDNIASKQTIARCRSKAIKERDKLLKQEEMRALEVLEEALVGNDSEGPLCELLFFFLTAIFQAMAEEEEEVAKEQITDADTKDLTEALDEDADPTKSALSAVAALAAAWPQLHQGADVTSANAKYRYQKRGGFDATDDACMELRLSNPSLVKKLSSTAVYDLTPGEKMKILHALCGKLLTLVSTRDFIEDYVDVLRQAKQEFRELKAEQHRKEREATAARIRRRKEEKLKEQEQKMKEKQEKLKEDEQRTSAADLGEEGREDFDTSADSKEIERKDLDPDVVTEDEDDLGSHKRSRRGKAGQTAVKQCIKQEEMNYCIKQEPLTADAEEALRQEHQRKEKELLDKIQSAIACTNIFPLGRDRLYRRYWVFPSIPGLFIEEDYSGLTEDMLLPRPSSFHSNAQPHSPRVSIKTEESFMSESTSSLDQGPFDDSLLLPKPVHKPNRWCFYSSCEQLDQLIEALNSRGHRESALKETLLQEKSRICAQLAHFSEEKFHFSDKPQADSKPVSSRGRSAACDTSQMSAERQLELRLRDFLLDIEDRIYQGTLGAIKVTDRQVWRSALENGRYELLSEESKENGVSKAVNDDVEEMEIEQARVIVRDRLLGLKTETPSTVSTSTSTPQSVSNVVHYLATALFQIEQGIERRFLKAPLDGSDSGRSYKTVLDRWRESLLSSASLSQVFLHLSTLDRSVMWSKSILNARCKICRKKGDAENMVLCDGCDRGHHTYCVRPKLKTVPDGDWFCPECRPKQRSRRLSSRQRPSLESDEEMEEDGQSEEEEYEVEQDEEDSDEEEALSPPKRGRPQVRLPIKTRGRFGPSFSSRSQRQDPGRYPSRSQQSTPKTTASKTAGRNLRKTRSAPPTETRSLRLGSRSTRHSPNALQADVFVELLSPRGKRRVRKSADNTPEHSPSLTNLRVSTSRPSVQLIPLNSAERLSLQDSESKRRGRKRQSTESSPVPLNRRSSGRQGGVHELSAFEQLVVELVRHDDSWPFLKLVSKIQVPDYYDIIKKPIALNIIR</sequence>
<accession>A6HBL3</accession>
<feature type="region of interest" description="Disordered" evidence="15">
    <location>
        <begin position="229"/>
        <end position="327"/>
    </location>
</feature>
<evidence type="ECO:0000256" key="9">
    <source>
        <dbReference type="ARBA" id="ARBA00023117"/>
    </source>
</evidence>
<feature type="domain" description="Bromo" evidence="16">
    <location>
        <begin position="1007"/>
        <end position="1041"/>
    </location>
</feature>
<evidence type="ECO:0000256" key="5">
    <source>
        <dbReference type="ARBA" id="ARBA00022771"/>
    </source>
</evidence>
<dbReference type="Pfam" id="PF00439">
    <property type="entry name" value="Bromodomain"/>
    <property type="match status" value="1"/>
</dbReference>
<evidence type="ECO:0000256" key="10">
    <source>
        <dbReference type="ARBA" id="ARBA00023163"/>
    </source>
</evidence>
<dbReference type="InterPro" id="IPR028942">
    <property type="entry name" value="WHIM1_dom"/>
</dbReference>
<keyword evidence="9 13" id="KW-0103">Bromodomain</keyword>
<evidence type="ECO:0000313" key="19">
    <source>
        <dbReference type="Proteomes" id="UP000234681"/>
    </source>
</evidence>
<feature type="domain" description="PHD-type" evidence="17">
    <location>
        <begin position="723"/>
        <end position="773"/>
    </location>
</feature>
<evidence type="ECO:0000256" key="12">
    <source>
        <dbReference type="ARBA" id="ARBA00068253"/>
    </source>
</evidence>
<evidence type="ECO:0000259" key="17">
    <source>
        <dbReference type="PROSITE" id="PS50016"/>
    </source>
</evidence>
<dbReference type="PROSITE" id="PS50014">
    <property type="entry name" value="BROMODOMAIN_2"/>
    <property type="match status" value="1"/>
</dbReference>
<dbReference type="Gene3D" id="1.20.920.10">
    <property type="entry name" value="Bromodomain-like"/>
    <property type="match status" value="1"/>
</dbReference>
<keyword evidence="10" id="KW-0804">Transcription</keyword>
<dbReference type="AlphaFoldDB" id="A6HBL3"/>
<evidence type="ECO:0000259" key="16">
    <source>
        <dbReference type="PROSITE" id="PS50014"/>
    </source>
</evidence>
<dbReference type="RGD" id="1306199">
    <property type="gene designation" value="Baz1a"/>
</dbReference>
<dbReference type="InterPro" id="IPR019787">
    <property type="entry name" value="Znf_PHD-finger"/>
</dbReference>
<feature type="non-terminal residue" evidence="18">
    <location>
        <position position="1041"/>
    </location>
</feature>
<feature type="compositionally biased region" description="Polar residues" evidence="15">
    <location>
        <begin position="930"/>
        <end position="946"/>
    </location>
</feature>
<reference evidence="19" key="1">
    <citation type="submission" date="2005-09" db="EMBL/GenBank/DDBJ databases">
        <authorList>
            <person name="Mural R.J."/>
            <person name="Li P.W."/>
            <person name="Adams M.D."/>
            <person name="Amanatides P.G."/>
            <person name="Baden-Tillson H."/>
            <person name="Barnstead M."/>
            <person name="Chin S.H."/>
            <person name="Dew I."/>
            <person name="Evans C.A."/>
            <person name="Ferriera S."/>
            <person name="Flanigan M."/>
            <person name="Fosler C."/>
            <person name="Glodek A."/>
            <person name="Gu Z."/>
            <person name="Holt R.A."/>
            <person name="Jennings D."/>
            <person name="Kraft C.L."/>
            <person name="Lu F."/>
            <person name="Nguyen T."/>
            <person name="Nusskern D.R."/>
            <person name="Pfannkoch C.M."/>
            <person name="Sitter C."/>
            <person name="Sutton G.G."/>
            <person name="Venter J.C."/>
            <person name="Wang Z."/>
            <person name="Woodage T."/>
            <person name="Zheng X.H."/>
            <person name="Zhong F."/>
        </authorList>
    </citation>
    <scope>NUCLEOTIDE SEQUENCE [LARGE SCALE GENOMIC DNA]</scope>
    <source>
        <strain>BN</strain>
        <strain evidence="19">Sprague-Dawley</strain>
    </source>
</reference>
<keyword evidence="4" id="KW-0479">Metal-binding</keyword>
<dbReference type="SMART" id="SM00249">
    <property type="entry name" value="PHD"/>
    <property type="match status" value="1"/>
</dbReference>
<evidence type="ECO:0000256" key="8">
    <source>
        <dbReference type="ARBA" id="ARBA00023054"/>
    </source>
</evidence>
<dbReference type="PANTHER" id="PTHR46510">
    <property type="entry name" value="BROMODOMAIN ADJACENT TO ZINC FINGER DOMAIN PROTEIN 1A"/>
    <property type="match status" value="1"/>
</dbReference>
<evidence type="ECO:0000313" key="18">
    <source>
        <dbReference type="EMBL" id="EDM03418.1"/>
    </source>
</evidence>
<feature type="compositionally biased region" description="Polar residues" evidence="15">
    <location>
        <begin position="530"/>
        <end position="543"/>
    </location>
</feature>
<proteinExistence type="inferred from homology"/>
<protein>
    <recommendedName>
        <fullName evidence="12">Bromodomain adjacent to zinc finger domain protein 1A</fullName>
    </recommendedName>
</protein>
<dbReference type="InterPro" id="IPR028941">
    <property type="entry name" value="WHIM2_dom"/>
</dbReference>
<evidence type="ECO:0000256" key="15">
    <source>
        <dbReference type="SAM" id="MobiDB-lite"/>
    </source>
</evidence>
<evidence type="ECO:0000256" key="1">
    <source>
        <dbReference type="ARBA" id="ARBA00004123"/>
    </source>
</evidence>
<keyword evidence="7" id="KW-0805">Transcription regulation</keyword>
<evidence type="ECO:0000256" key="11">
    <source>
        <dbReference type="ARBA" id="ARBA00023242"/>
    </source>
</evidence>
<dbReference type="GO" id="GO:0000785">
    <property type="term" value="C:chromatin"/>
    <property type="evidence" value="ECO:0007669"/>
    <property type="project" value="UniProtKB-ARBA"/>
</dbReference>
<dbReference type="InterPro" id="IPR047171">
    <property type="entry name" value="BAZ1A"/>
</dbReference>
<dbReference type="AGR" id="RGD:1306199"/>
<feature type="compositionally biased region" description="Acidic residues" evidence="15">
    <location>
        <begin position="788"/>
        <end position="818"/>
    </location>
</feature>
<dbReference type="InterPro" id="IPR001487">
    <property type="entry name" value="Bromodomain"/>
</dbReference>
<organism evidence="18 19">
    <name type="scientific">Rattus norvegicus</name>
    <name type="common">Rat</name>
    <dbReference type="NCBI Taxonomy" id="10116"/>
    <lineage>
        <taxon>Eukaryota</taxon>
        <taxon>Metazoa</taxon>
        <taxon>Chordata</taxon>
        <taxon>Craniata</taxon>
        <taxon>Vertebrata</taxon>
        <taxon>Euteleostomi</taxon>
        <taxon>Mammalia</taxon>
        <taxon>Eutheria</taxon>
        <taxon>Euarchontoglires</taxon>
        <taxon>Glires</taxon>
        <taxon>Rodentia</taxon>
        <taxon>Myomorpha</taxon>
        <taxon>Muroidea</taxon>
        <taxon>Muridae</taxon>
        <taxon>Murinae</taxon>
        <taxon>Rattus</taxon>
    </lineage>
</organism>
<dbReference type="InterPro" id="IPR036427">
    <property type="entry name" value="Bromodomain-like_sf"/>
</dbReference>
<comment type="similarity">
    <text evidence="2">Belongs to the WAL family.</text>
</comment>
<name>A6HBL3_RAT</name>
<dbReference type="GO" id="GO:0005634">
    <property type="term" value="C:nucleus"/>
    <property type="evidence" value="ECO:0007669"/>
    <property type="project" value="UniProtKB-SubCell"/>
</dbReference>
<feature type="compositionally biased region" description="Polar residues" evidence="15">
    <location>
        <begin position="857"/>
        <end position="872"/>
    </location>
</feature>
<dbReference type="InterPro" id="IPR013083">
    <property type="entry name" value="Znf_RING/FYVE/PHD"/>
</dbReference>
<evidence type="ECO:0000256" key="7">
    <source>
        <dbReference type="ARBA" id="ARBA00023015"/>
    </source>
</evidence>
<dbReference type="Pfam" id="PF00628">
    <property type="entry name" value="PHD"/>
    <property type="match status" value="1"/>
</dbReference>
<keyword evidence="8" id="KW-0175">Coiled coil</keyword>
<evidence type="ECO:0000256" key="3">
    <source>
        <dbReference type="ARBA" id="ARBA00022553"/>
    </source>
</evidence>
<gene>
    <name evidence="20" type="primary">Baz1a</name>
    <name evidence="18" type="synonym">Baz1a_predicted</name>
    <name evidence="18" type="ORF">rCG_61943</name>
</gene>
<dbReference type="Pfam" id="PF15613">
    <property type="entry name" value="WSD"/>
    <property type="match status" value="1"/>
</dbReference>
<feature type="compositionally biased region" description="Basic and acidic residues" evidence="15">
    <location>
        <begin position="291"/>
        <end position="302"/>
    </location>
</feature>